<gene>
    <name evidence="2" type="ORF">IEO70_04015</name>
</gene>
<proteinExistence type="predicted"/>
<keyword evidence="1" id="KW-1133">Transmembrane helix</keyword>
<keyword evidence="3" id="KW-1185">Reference proteome</keyword>
<accession>A0A927CTE3</accession>
<dbReference type="EMBL" id="JACXSI010000007">
    <property type="protein sequence ID" value="MBD3107522.1"/>
    <property type="molecule type" value="Genomic_DNA"/>
</dbReference>
<name>A0A927CTE3_9BACI</name>
<feature type="transmembrane region" description="Helical" evidence="1">
    <location>
        <begin position="78"/>
        <end position="94"/>
    </location>
</feature>
<comment type="caution">
    <text evidence="2">The sequence shown here is derived from an EMBL/GenBank/DDBJ whole genome shotgun (WGS) entry which is preliminary data.</text>
</comment>
<dbReference type="RefSeq" id="WP_190997069.1">
    <property type="nucleotide sequence ID" value="NZ_JACXSI010000007.1"/>
</dbReference>
<organism evidence="2 3">
    <name type="scientific">Peribacillus faecalis</name>
    <dbReference type="NCBI Taxonomy" id="2772559"/>
    <lineage>
        <taxon>Bacteria</taxon>
        <taxon>Bacillati</taxon>
        <taxon>Bacillota</taxon>
        <taxon>Bacilli</taxon>
        <taxon>Bacillales</taxon>
        <taxon>Bacillaceae</taxon>
        <taxon>Peribacillus</taxon>
    </lineage>
</organism>
<dbReference type="AlphaFoldDB" id="A0A927CTE3"/>
<feature type="transmembrane region" description="Helical" evidence="1">
    <location>
        <begin position="49"/>
        <end position="71"/>
    </location>
</feature>
<dbReference type="Proteomes" id="UP000602076">
    <property type="component" value="Unassembled WGS sequence"/>
</dbReference>
<evidence type="ECO:0000256" key="1">
    <source>
        <dbReference type="SAM" id="Phobius"/>
    </source>
</evidence>
<keyword evidence="1" id="KW-0812">Transmembrane</keyword>
<sequence length="95" mass="10899">MIDSGYEKQQLHRLNAYIFVVLALIFSLLFLFTSIFILLFPMVSIWDLAYLPSKIALFTFALSVIFSALSIKNAYGKIVLVLNTCLLIFMSILWQ</sequence>
<feature type="transmembrane region" description="Helical" evidence="1">
    <location>
        <begin position="16"/>
        <end position="43"/>
    </location>
</feature>
<reference evidence="2" key="1">
    <citation type="submission" date="2020-09" db="EMBL/GenBank/DDBJ databases">
        <title>Bacillus faecalis sp. nov., a moderately halophilic bacterium isolated from cow faeces.</title>
        <authorList>
            <person name="Jiang L."/>
            <person name="Lee J."/>
        </authorList>
    </citation>
    <scope>NUCLEOTIDE SEQUENCE</scope>
    <source>
        <strain evidence="2">AGMB 02131</strain>
    </source>
</reference>
<keyword evidence="1" id="KW-0472">Membrane</keyword>
<evidence type="ECO:0000313" key="3">
    <source>
        <dbReference type="Proteomes" id="UP000602076"/>
    </source>
</evidence>
<evidence type="ECO:0000313" key="2">
    <source>
        <dbReference type="EMBL" id="MBD3107522.1"/>
    </source>
</evidence>
<protein>
    <submittedName>
        <fullName evidence="2">Uncharacterized protein</fullName>
    </submittedName>
</protein>